<dbReference type="PANTHER" id="PTHR36122:SF2">
    <property type="entry name" value="NICOTINAMIDE RIBOSIDE TRANSPORTER PNUC"/>
    <property type="match status" value="1"/>
</dbReference>
<feature type="transmembrane region" description="Helical" evidence="10">
    <location>
        <begin position="113"/>
        <end position="136"/>
    </location>
</feature>
<evidence type="ECO:0000256" key="3">
    <source>
        <dbReference type="ARBA" id="ARBA00006669"/>
    </source>
</evidence>
<evidence type="ECO:0000313" key="12">
    <source>
        <dbReference type="Proteomes" id="UP001220610"/>
    </source>
</evidence>
<organism evidence="11 12">
    <name type="scientific">Candidatus Pseudobacter hemicellulosilyticus</name>
    <dbReference type="NCBI Taxonomy" id="3121375"/>
    <lineage>
        <taxon>Bacteria</taxon>
        <taxon>Pseudomonadati</taxon>
        <taxon>Bacteroidota</taxon>
        <taxon>Chitinophagia</taxon>
        <taxon>Chitinophagales</taxon>
        <taxon>Chitinophagaceae</taxon>
        <taxon>Pseudobacter</taxon>
    </lineage>
</organism>
<keyword evidence="9 10" id="KW-0472">Membrane</keyword>
<comment type="subcellular location">
    <subcellularLocation>
        <location evidence="2">Cell membrane</location>
        <topology evidence="2">Multi-pass membrane protein</topology>
    </subcellularLocation>
</comment>
<feature type="transmembrane region" description="Helical" evidence="10">
    <location>
        <begin position="49"/>
        <end position="69"/>
    </location>
</feature>
<dbReference type="GO" id="GO:0034257">
    <property type="term" value="F:nicotinamide riboside transmembrane transporter activity"/>
    <property type="evidence" value="ECO:0007669"/>
    <property type="project" value="InterPro"/>
</dbReference>
<sequence length="224" mass="25584">MYPKSLIKHMDAAAIWQQFVDNIRNTGPLEYIAVVTGIGSVWFSRLENIWVYPVGLVSTTIYIYLSLIQSLPGEALVNVFYTVMSIYGWILWARKNRQQEHVVVIRASNKPELLQQFLFFAVIFVTLFSALTWLKTGFSPNVIPWADSLASATAFTGMLLMAKKKVESWHWWIATNICSIPLYFVKGYALSSVFYFILFIMAIAGLIEWKRRAAGNNTPIPTDR</sequence>
<protein>
    <recommendedName>
        <fullName evidence="4">Nicotinamide riboside transporter PnuC</fullName>
    </recommendedName>
</protein>
<accession>A0AAJ5WUJ2</accession>
<name>A0AAJ5WUJ2_9BACT</name>
<dbReference type="Proteomes" id="UP001220610">
    <property type="component" value="Chromosome"/>
</dbReference>
<evidence type="ECO:0000256" key="4">
    <source>
        <dbReference type="ARBA" id="ARBA00017522"/>
    </source>
</evidence>
<evidence type="ECO:0000313" key="11">
    <source>
        <dbReference type="EMBL" id="WEK36867.1"/>
    </source>
</evidence>
<comment type="similarity">
    <text evidence="3">Belongs to the nicotinamide ribonucleoside (NR) uptake permease (TC 4.B.1) family.</text>
</comment>
<evidence type="ECO:0000256" key="2">
    <source>
        <dbReference type="ARBA" id="ARBA00004651"/>
    </source>
</evidence>
<dbReference type="Pfam" id="PF04973">
    <property type="entry name" value="NMN_transporter"/>
    <property type="match status" value="1"/>
</dbReference>
<feature type="transmembrane region" description="Helical" evidence="10">
    <location>
        <begin position="169"/>
        <end position="186"/>
    </location>
</feature>
<keyword evidence="7 10" id="KW-0812">Transmembrane</keyword>
<feature type="transmembrane region" description="Helical" evidence="10">
    <location>
        <begin position="192"/>
        <end position="209"/>
    </location>
</feature>
<feature type="transmembrane region" description="Helical" evidence="10">
    <location>
        <begin position="142"/>
        <end position="162"/>
    </location>
</feature>
<evidence type="ECO:0000256" key="7">
    <source>
        <dbReference type="ARBA" id="ARBA00022692"/>
    </source>
</evidence>
<evidence type="ECO:0000256" key="8">
    <source>
        <dbReference type="ARBA" id="ARBA00022989"/>
    </source>
</evidence>
<dbReference type="NCBIfam" id="TIGR01528">
    <property type="entry name" value="NMN_trans_PnuC"/>
    <property type="match status" value="1"/>
</dbReference>
<dbReference type="PANTHER" id="PTHR36122">
    <property type="entry name" value="NICOTINAMIDE RIBOSIDE TRANSPORTER PNUC"/>
    <property type="match status" value="1"/>
</dbReference>
<keyword evidence="5" id="KW-0813">Transport</keyword>
<dbReference type="GO" id="GO:0005886">
    <property type="term" value="C:plasma membrane"/>
    <property type="evidence" value="ECO:0007669"/>
    <property type="project" value="UniProtKB-SubCell"/>
</dbReference>
<reference evidence="11" key="1">
    <citation type="submission" date="2023-03" db="EMBL/GenBank/DDBJ databases">
        <title>Andean soil-derived lignocellulolytic bacterial consortium as a source of novel taxa and putative plastic-active enzymes.</title>
        <authorList>
            <person name="Diaz-Garcia L."/>
            <person name="Chuvochina M."/>
            <person name="Feuerriegel G."/>
            <person name="Bunk B."/>
            <person name="Sproer C."/>
            <person name="Streit W.R."/>
            <person name="Rodriguez L.M."/>
            <person name="Overmann J."/>
            <person name="Jimenez D.J."/>
        </authorList>
    </citation>
    <scope>NUCLEOTIDE SEQUENCE</scope>
    <source>
        <strain evidence="11">MAG 7</strain>
    </source>
</reference>
<keyword evidence="8 10" id="KW-1133">Transmembrane helix</keyword>
<evidence type="ECO:0000256" key="6">
    <source>
        <dbReference type="ARBA" id="ARBA00022475"/>
    </source>
</evidence>
<dbReference type="AlphaFoldDB" id="A0AAJ5WUJ2"/>
<gene>
    <name evidence="11" type="primary">pnuC</name>
    <name evidence="11" type="ORF">P0Y53_05070</name>
</gene>
<proteinExistence type="inferred from homology"/>
<feature type="transmembrane region" description="Helical" evidence="10">
    <location>
        <begin position="75"/>
        <end position="92"/>
    </location>
</feature>
<evidence type="ECO:0000256" key="5">
    <source>
        <dbReference type="ARBA" id="ARBA00022448"/>
    </source>
</evidence>
<keyword evidence="6" id="KW-1003">Cell membrane</keyword>
<dbReference type="InterPro" id="IPR006419">
    <property type="entry name" value="NMN_transpt_PnuC"/>
</dbReference>
<comment type="function">
    <text evidence="1">Required for nicotinamide riboside transport across the inner membrane.</text>
</comment>
<dbReference type="EMBL" id="CP119311">
    <property type="protein sequence ID" value="WEK36867.1"/>
    <property type="molecule type" value="Genomic_DNA"/>
</dbReference>
<evidence type="ECO:0000256" key="9">
    <source>
        <dbReference type="ARBA" id="ARBA00023136"/>
    </source>
</evidence>
<evidence type="ECO:0000256" key="10">
    <source>
        <dbReference type="SAM" id="Phobius"/>
    </source>
</evidence>
<evidence type="ECO:0000256" key="1">
    <source>
        <dbReference type="ARBA" id="ARBA00002672"/>
    </source>
</evidence>